<organism evidence="5 6">
    <name type="scientific">Lacipirellula parvula</name>
    <dbReference type="NCBI Taxonomy" id="2650471"/>
    <lineage>
        <taxon>Bacteria</taxon>
        <taxon>Pseudomonadati</taxon>
        <taxon>Planctomycetota</taxon>
        <taxon>Planctomycetia</taxon>
        <taxon>Pirellulales</taxon>
        <taxon>Lacipirellulaceae</taxon>
        <taxon>Lacipirellula</taxon>
    </lineage>
</organism>
<dbReference type="PROSITE" id="PS50949">
    <property type="entry name" value="HTH_GNTR"/>
    <property type="match status" value="1"/>
</dbReference>
<evidence type="ECO:0000256" key="2">
    <source>
        <dbReference type="ARBA" id="ARBA00023125"/>
    </source>
</evidence>
<dbReference type="CDD" id="cd06267">
    <property type="entry name" value="PBP1_LacI_sugar_binding-like"/>
    <property type="match status" value="1"/>
</dbReference>
<dbReference type="Pfam" id="PF13377">
    <property type="entry name" value="Peripla_BP_3"/>
    <property type="match status" value="1"/>
</dbReference>
<dbReference type="GO" id="GO:0003700">
    <property type="term" value="F:DNA-binding transcription factor activity"/>
    <property type="evidence" value="ECO:0007669"/>
    <property type="project" value="InterPro"/>
</dbReference>
<dbReference type="Gene3D" id="3.40.50.2300">
    <property type="match status" value="2"/>
</dbReference>
<evidence type="ECO:0000313" key="5">
    <source>
        <dbReference type="EMBL" id="BBO33827.1"/>
    </source>
</evidence>
<dbReference type="RefSeq" id="WP_172992085.1">
    <property type="nucleotide sequence ID" value="NZ_AP021861.1"/>
</dbReference>
<dbReference type="CDD" id="cd07377">
    <property type="entry name" value="WHTH_GntR"/>
    <property type="match status" value="1"/>
</dbReference>
<dbReference type="EMBL" id="AP021861">
    <property type="protein sequence ID" value="BBO33827.1"/>
    <property type="molecule type" value="Genomic_DNA"/>
</dbReference>
<evidence type="ECO:0000256" key="3">
    <source>
        <dbReference type="ARBA" id="ARBA00023163"/>
    </source>
</evidence>
<dbReference type="Pfam" id="PF00392">
    <property type="entry name" value="GntR"/>
    <property type="match status" value="1"/>
</dbReference>
<dbReference type="GO" id="GO:0000976">
    <property type="term" value="F:transcription cis-regulatory region binding"/>
    <property type="evidence" value="ECO:0007669"/>
    <property type="project" value="TreeGrafter"/>
</dbReference>
<feature type="domain" description="HTH gntR-type" evidence="4">
    <location>
        <begin position="1"/>
        <end position="67"/>
    </location>
</feature>
<evidence type="ECO:0000313" key="6">
    <source>
        <dbReference type="Proteomes" id="UP000326837"/>
    </source>
</evidence>
<dbReference type="PANTHER" id="PTHR30146">
    <property type="entry name" value="LACI-RELATED TRANSCRIPTIONAL REPRESSOR"/>
    <property type="match status" value="1"/>
</dbReference>
<reference evidence="6" key="1">
    <citation type="submission" date="2019-10" db="EMBL/GenBank/DDBJ databases">
        <title>Lacipirellula parvula gen. nov., sp. nov., representing a lineage of planctomycetes widespread in freshwater anoxic habitats, and description of the family Lacipirellulaceae.</title>
        <authorList>
            <person name="Dedysh S.N."/>
            <person name="Kulichevskaya I.S."/>
            <person name="Beletsky A.V."/>
            <person name="Rakitin A.L."/>
            <person name="Mardanov A.V."/>
            <person name="Ivanova A.A."/>
            <person name="Saltykova V.X."/>
            <person name="Rijpstra W.I.C."/>
            <person name="Sinninghe Damste J.S."/>
            <person name="Ravin N.V."/>
        </authorList>
    </citation>
    <scope>NUCLEOTIDE SEQUENCE [LARGE SCALE GENOMIC DNA]</scope>
    <source>
        <strain evidence="6">PX69</strain>
    </source>
</reference>
<dbReference type="KEGG" id="lpav:PLANPX_3439"/>
<protein>
    <recommendedName>
        <fullName evidence="4">HTH gntR-type domain-containing protein</fullName>
    </recommendedName>
</protein>
<evidence type="ECO:0000259" key="4">
    <source>
        <dbReference type="PROSITE" id="PS50949"/>
    </source>
</evidence>
<dbReference type="InterPro" id="IPR028082">
    <property type="entry name" value="Peripla_BP_I"/>
</dbReference>
<dbReference type="InterPro" id="IPR036390">
    <property type="entry name" value="WH_DNA-bd_sf"/>
</dbReference>
<accession>A0A5K7XCV1</accession>
<dbReference type="SUPFAM" id="SSF53822">
    <property type="entry name" value="Periplasmic binding protein-like I"/>
    <property type="match status" value="1"/>
</dbReference>
<dbReference type="Gene3D" id="1.10.10.10">
    <property type="entry name" value="Winged helix-like DNA-binding domain superfamily/Winged helix DNA-binding domain"/>
    <property type="match status" value="1"/>
</dbReference>
<dbReference type="SMART" id="SM00345">
    <property type="entry name" value="HTH_GNTR"/>
    <property type="match status" value="1"/>
</dbReference>
<dbReference type="SUPFAM" id="SSF46785">
    <property type="entry name" value="Winged helix' DNA-binding domain"/>
    <property type="match status" value="1"/>
</dbReference>
<keyword evidence="1" id="KW-0805">Transcription regulation</keyword>
<evidence type="ECO:0000256" key="1">
    <source>
        <dbReference type="ARBA" id="ARBA00023015"/>
    </source>
</evidence>
<name>A0A5K7XCV1_9BACT</name>
<dbReference type="PRINTS" id="PR00035">
    <property type="entry name" value="HTHGNTR"/>
</dbReference>
<gene>
    <name evidence="5" type="ORF">PLANPX_3439</name>
</gene>
<dbReference type="InterPro" id="IPR000524">
    <property type="entry name" value="Tscrpt_reg_HTH_GntR"/>
</dbReference>
<proteinExistence type="predicted"/>
<keyword evidence="6" id="KW-1185">Reference proteome</keyword>
<dbReference type="PANTHER" id="PTHR30146:SF109">
    <property type="entry name" value="HTH-TYPE TRANSCRIPTIONAL REGULATOR GALS"/>
    <property type="match status" value="1"/>
</dbReference>
<dbReference type="Proteomes" id="UP000326837">
    <property type="component" value="Chromosome"/>
</dbReference>
<keyword evidence="3" id="KW-0804">Transcription</keyword>
<sequence>MHRYIFDELESSLRAGVIAPGDRLPTESQLSKKYGTSRTTAIRALRDLASAGLVQRRQGSGTYAVDIPLPSLRSIAFCSLFVRESSELGYVEGLIQRHLADIASGHQATLHVQCLPANGRTIRESMRLAADALVARKIAGCLYYPAELPQEDMDCNRIVVDRLREAGINVVLVDRDIVSYPQRSEFVRIGYDNRRGGTLVTNHLLEVGCKRVAFVGIPEVSTAVQDRLAGYSESLQNHGLAVSPDLIWSTDSPTEAFCKQLLKLGRPDGIVCKSDRFAAMLGRHLTALGVKIGHDIKLAGFDDDPIASFLPVPLTSVRLPARPFAEAAFEAVLPQVESIGNVRRQVIIDCELAIRASTTG</sequence>
<keyword evidence="2" id="KW-0238">DNA-binding</keyword>
<dbReference type="AlphaFoldDB" id="A0A5K7XCV1"/>
<dbReference type="InterPro" id="IPR036388">
    <property type="entry name" value="WH-like_DNA-bd_sf"/>
</dbReference>
<dbReference type="InterPro" id="IPR046335">
    <property type="entry name" value="LacI/GalR-like_sensor"/>
</dbReference>